<name>A0A1R3KWE2_COCAP</name>
<keyword evidence="3" id="KW-1185">Reference proteome</keyword>
<sequence length="68" mass="7697">AKHQHIVDPASNTAVTIHQSQNPSTKISQQKQWRIKTASNKPTMNKRTELKSNEPKHTTITITPLKVQ</sequence>
<gene>
    <name evidence="2" type="ORF">CCACVL1_00544</name>
</gene>
<evidence type="ECO:0000313" key="2">
    <source>
        <dbReference type="EMBL" id="OMP11392.1"/>
    </source>
</evidence>
<evidence type="ECO:0000256" key="1">
    <source>
        <dbReference type="SAM" id="MobiDB-lite"/>
    </source>
</evidence>
<accession>A0A1R3KWE2</accession>
<feature type="region of interest" description="Disordered" evidence="1">
    <location>
        <begin position="1"/>
        <end position="33"/>
    </location>
</feature>
<comment type="caution">
    <text evidence="2">The sequence shown here is derived from an EMBL/GenBank/DDBJ whole genome shotgun (WGS) entry which is preliminary data.</text>
</comment>
<protein>
    <submittedName>
        <fullName evidence="2">Uncharacterized protein</fullName>
    </submittedName>
</protein>
<feature type="non-terminal residue" evidence="2">
    <location>
        <position position="1"/>
    </location>
</feature>
<dbReference type="Proteomes" id="UP000188268">
    <property type="component" value="Unassembled WGS sequence"/>
</dbReference>
<proteinExistence type="predicted"/>
<feature type="compositionally biased region" description="Polar residues" evidence="1">
    <location>
        <begin position="10"/>
        <end position="33"/>
    </location>
</feature>
<organism evidence="2 3">
    <name type="scientific">Corchorus capsularis</name>
    <name type="common">Jute</name>
    <dbReference type="NCBI Taxonomy" id="210143"/>
    <lineage>
        <taxon>Eukaryota</taxon>
        <taxon>Viridiplantae</taxon>
        <taxon>Streptophyta</taxon>
        <taxon>Embryophyta</taxon>
        <taxon>Tracheophyta</taxon>
        <taxon>Spermatophyta</taxon>
        <taxon>Magnoliopsida</taxon>
        <taxon>eudicotyledons</taxon>
        <taxon>Gunneridae</taxon>
        <taxon>Pentapetalae</taxon>
        <taxon>rosids</taxon>
        <taxon>malvids</taxon>
        <taxon>Malvales</taxon>
        <taxon>Malvaceae</taxon>
        <taxon>Grewioideae</taxon>
        <taxon>Apeibeae</taxon>
        <taxon>Corchorus</taxon>
    </lineage>
</organism>
<dbReference type="EMBL" id="AWWV01001330">
    <property type="protein sequence ID" value="OMP11392.1"/>
    <property type="molecule type" value="Genomic_DNA"/>
</dbReference>
<evidence type="ECO:0000313" key="3">
    <source>
        <dbReference type="Proteomes" id="UP000188268"/>
    </source>
</evidence>
<dbReference type="Gramene" id="OMP11392">
    <property type="protein sequence ID" value="OMP11392"/>
    <property type="gene ID" value="CCACVL1_00544"/>
</dbReference>
<reference evidence="2 3" key="1">
    <citation type="submission" date="2013-09" db="EMBL/GenBank/DDBJ databases">
        <title>Corchorus capsularis genome sequencing.</title>
        <authorList>
            <person name="Alam M."/>
            <person name="Haque M.S."/>
            <person name="Islam M.S."/>
            <person name="Emdad E.M."/>
            <person name="Islam M.M."/>
            <person name="Ahmed B."/>
            <person name="Halim A."/>
            <person name="Hossen Q.M.M."/>
            <person name="Hossain M.Z."/>
            <person name="Ahmed R."/>
            <person name="Khan M.M."/>
            <person name="Islam R."/>
            <person name="Rashid M.M."/>
            <person name="Khan S.A."/>
            <person name="Rahman M.S."/>
            <person name="Alam M."/>
        </authorList>
    </citation>
    <scope>NUCLEOTIDE SEQUENCE [LARGE SCALE GENOMIC DNA]</scope>
    <source>
        <strain evidence="3">cv. CVL-1</strain>
        <tissue evidence="2">Whole seedling</tissue>
    </source>
</reference>
<dbReference type="AlphaFoldDB" id="A0A1R3KWE2"/>